<comment type="caution">
    <text evidence="2">The sequence shown here is derived from an EMBL/GenBank/DDBJ whole genome shotgun (WGS) entry which is preliminary data.</text>
</comment>
<proteinExistence type="predicted"/>
<name>A0A4U5TTG4_9FLAO</name>
<accession>A0A4U5TTG4</accession>
<protein>
    <submittedName>
        <fullName evidence="2">Gluconate 2-dehydrogenase subunit 3 family protein</fullName>
    </submittedName>
</protein>
<sequence length="208" mass="23586">MKRRAALKRLGLTSAAIVATPTLLSLLNSCTTEQHLWKPQFLSHEGGIALQKMADVFLPKTELPSASALNIPEFLDKYLNDVFLKEEQVLFKAAYDNTLDKLKTQSQKEVDDLEEKDIENFLDEHLKVNGEIDIERQNNISYQGLTTSECLNAIKYMCIDAYITNKNIGENVLAYDPVPGIYYCDDLDKLTKGKRWSLGNDTVKRKPI</sequence>
<dbReference type="Pfam" id="PF13618">
    <property type="entry name" value="Gluconate_2-dh3"/>
    <property type="match status" value="1"/>
</dbReference>
<organism evidence="2 3">
    <name type="scientific">Mesohalobacter halotolerans</name>
    <dbReference type="NCBI Taxonomy" id="1883405"/>
    <lineage>
        <taxon>Bacteria</taxon>
        <taxon>Pseudomonadati</taxon>
        <taxon>Bacteroidota</taxon>
        <taxon>Flavobacteriia</taxon>
        <taxon>Flavobacteriales</taxon>
        <taxon>Flavobacteriaceae</taxon>
        <taxon>Mesohalobacter</taxon>
    </lineage>
</organism>
<evidence type="ECO:0000313" key="3">
    <source>
        <dbReference type="Proteomes" id="UP000306552"/>
    </source>
</evidence>
<feature type="chain" id="PRO_5020765166" evidence="1">
    <location>
        <begin position="20"/>
        <end position="208"/>
    </location>
</feature>
<feature type="signal peptide" evidence="1">
    <location>
        <begin position="1"/>
        <end position="19"/>
    </location>
</feature>
<dbReference type="InterPro" id="IPR027056">
    <property type="entry name" value="Gluconate_2DH_su3"/>
</dbReference>
<reference evidence="2 3" key="1">
    <citation type="submission" date="2019-04" db="EMBL/GenBank/DDBJ databases">
        <title>Psychroflexus halotolerans sp. nov., isolated from a marine solar saltern.</title>
        <authorList>
            <person name="Feng X."/>
        </authorList>
    </citation>
    <scope>NUCLEOTIDE SEQUENCE [LARGE SCALE GENOMIC DNA]</scope>
    <source>
        <strain evidence="2 3">WDS2C27</strain>
    </source>
</reference>
<dbReference type="AlphaFoldDB" id="A0A4U5TTG4"/>
<keyword evidence="3" id="KW-1185">Reference proteome</keyword>
<dbReference type="Proteomes" id="UP000306552">
    <property type="component" value="Unassembled WGS sequence"/>
</dbReference>
<gene>
    <name evidence="2" type="ORF">FCN74_01665</name>
</gene>
<dbReference type="OrthoDB" id="6385145at2"/>
<keyword evidence="1" id="KW-0732">Signal</keyword>
<dbReference type="RefSeq" id="WP_138930854.1">
    <property type="nucleotide sequence ID" value="NZ_SWMU01000001.1"/>
</dbReference>
<dbReference type="EMBL" id="SWMU01000001">
    <property type="protein sequence ID" value="TKS57151.1"/>
    <property type="molecule type" value="Genomic_DNA"/>
</dbReference>
<evidence type="ECO:0000256" key="1">
    <source>
        <dbReference type="SAM" id="SignalP"/>
    </source>
</evidence>
<evidence type="ECO:0000313" key="2">
    <source>
        <dbReference type="EMBL" id="TKS57151.1"/>
    </source>
</evidence>